<comment type="caution">
    <text evidence="2">The sequence shown here is derived from an EMBL/GenBank/DDBJ whole genome shotgun (WGS) entry which is preliminary data.</text>
</comment>
<keyword evidence="3" id="KW-1185">Reference proteome</keyword>
<proteinExistence type="predicted"/>
<dbReference type="EMBL" id="JAIWYP010000007">
    <property type="protein sequence ID" value="KAH3799133.1"/>
    <property type="molecule type" value="Genomic_DNA"/>
</dbReference>
<evidence type="ECO:0000313" key="2">
    <source>
        <dbReference type="EMBL" id="KAH3799133.1"/>
    </source>
</evidence>
<organism evidence="2 3">
    <name type="scientific">Dreissena polymorpha</name>
    <name type="common">Zebra mussel</name>
    <name type="synonym">Mytilus polymorpha</name>
    <dbReference type="NCBI Taxonomy" id="45954"/>
    <lineage>
        <taxon>Eukaryota</taxon>
        <taxon>Metazoa</taxon>
        <taxon>Spiralia</taxon>
        <taxon>Lophotrochozoa</taxon>
        <taxon>Mollusca</taxon>
        <taxon>Bivalvia</taxon>
        <taxon>Autobranchia</taxon>
        <taxon>Heteroconchia</taxon>
        <taxon>Euheterodonta</taxon>
        <taxon>Imparidentia</taxon>
        <taxon>Neoheterodontei</taxon>
        <taxon>Myida</taxon>
        <taxon>Dreissenoidea</taxon>
        <taxon>Dreissenidae</taxon>
        <taxon>Dreissena</taxon>
    </lineage>
</organism>
<dbReference type="AlphaFoldDB" id="A0A9D4FHU1"/>
<sequence length="108" mass="12660">MGKSEEEHGKQRIRSGVGNLHLSEEKRTREQHTISVTYYSLSAKIREAFVTVQWKRHCDRNLSEDKRNMDNRVEEAASYLKPTSAIDVVLMRTLRQMNEKLVTRLTEL</sequence>
<accession>A0A9D4FHU1</accession>
<feature type="region of interest" description="Disordered" evidence="1">
    <location>
        <begin position="1"/>
        <end position="29"/>
    </location>
</feature>
<gene>
    <name evidence="2" type="ORF">DPMN_152737</name>
</gene>
<reference evidence="2" key="1">
    <citation type="journal article" date="2019" name="bioRxiv">
        <title>The Genome of the Zebra Mussel, Dreissena polymorpha: A Resource for Invasive Species Research.</title>
        <authorList>
            <person name="McCartney M.A."/>
            <person name="Auch B."/>
            <person name="Kono T."/>
            <person name="Mallez S."/>
            <person name="Zhang Y."/>
            <person name="Obille A."/>
            <person name="Becker A."/>
            <person name="Abrahante J.E."/>
            <person name="Garbe J."/>
            <person name="Badalamenti J.P."/>
            <person name="Herman A."/>
            <person name="Mangelson H."/>
            <person name="Liachko I."/>
            <person name="Sullivan S."/>
            <person name="Sone E.D."/>
            <person name="Koren S."/>
            <person name="Silverstein K.A.T."/>
            <person name="Beckman K.B."/>
            <person name="Gohl D.M."/>
        </authorList>
    </citation>
    <scope>NUCLEOTIDE SEQUENCE</scope>
    <source>
        <strain evidence="2">Duluth1</strain>
        <tissue evidence="2">Whole animal</tissue>
    </source>
</reference>
<evidence type="ECO:0000256" key="1">
    <source>
        <dbReference type="SAM" id="MobiDB-lite"/>
    </source>
</evidence>
<feature type="compositionally biased region" description="Basic and acidic residues" evidence="1">
    <location>
        <begin position="1"/>
        <end position="10"/>
    </location>
</feature>
<name>A0A9D4FHU1_DREPO</name>
<evidence type="ECO:0000313" key="3">
    <source>
        <dbReference type="Proteomes" id="UP000828390"/>
    </source>
</evidence>
<protein>
    <submittedName>
        <fullName evidence="2">Uncharacterized protein</fullName>
    </submittedName>
</protein>
<dbReference type="Proteomes" id="UP000828390">
    <property type="component" value="Unassembled WGS sequence"/>
</dbReference>
<reference evidence="2" key="2">
    <citation type="submission" date="2020-11" db="EMBL/GenBank/DDBJ databases">
        <authorList>
            <person name="McCartney M.A."/>
            <person name="Auch B."/>
            <person name="Kono T."/>
            <person name="Mallez S."/>
            <person name="Becker A."/>
            <person name="Gohl D.M."/>
            <person name="Silverstein K.A.T."/>
            <person name="Koren S."/>
            <person name="Bechman K.B."/>
            <person name="Herman A."/>
            <person name="Abrahante J.E."/>
            <person name="Garbe J."/>
        </authorList>
    </citation>
    <scope>NUCLEOTIDE SEQUENCE</scope>
    <source>
        <strain evidence="2">Duluth1</strain>
        <tissue evidence="2">Whole animal</tissue>
    </source>
</reference>